<keyword evidence="1" id="KW-0472">Membrane</keyword>
<accession>A0AAV4K3X7</accession>
<feature type="transmembrane region" description="Helical" evidence="1">
    <location>
        <begin position="84"/>
        <end position="101"/>
    </location>
</feature>
<feature type="transmembrane region" description="Helical" evidence="1">
    <location>
        <begin position="58"/>
        <end position="77"/>
    </location>
</feature>
<organism evidence="2 5">
    <name type="scientific">Deinococcus wulumuqiensis</name>
    <dbReference type="NCBI Taxonomy" id="980427"/>
    <lineage>
        <taxon>Bacteria</taxon>
        <taxon>Thermotogati</taxon>
        <taxon>Deinococcota</taxon>
        <taxon>Deinococci</taxon>
        <taxon>Deinococcales</taxon>
        <taxon>Deinococcaceae</taxon>
        <taxon>Deinococcus</taxon>
    </lineage>
</organism>
<name>A0AAV4K3X7_9DEIO</name>
<sequence length="138" mass="15965">MQKLRPALKFAFWTYFWTLVFFSVFILLARKMDNFRRAELGDTSPWWSPVGLWDDLQISWFLPLPIFAAALLAFWLAPRWGKGLMLLLTPLLLTVWVWSPYGMDAEGIVSLMLLILPAALLASVPETLRSRRGRPQLK</sequence>
<gene>
    <name evidence="3" type="ORF">GCM10008021_09610</name>
    <name evidence="2" type="ORF">GCM10010914_09080</name>
</gene>
<keyword evidence="4" id="KW-1185">Reference proteome</keyword>
<reference evidence="4" key="3">
    <citation type="journal article" date="2019" name="Int. J. Syst. Evol. Microbiol.">
        <title>The Global Catalogue of Microorganisms (GCM) 10K type strain sequencing project: providing services to taxonomists for standard genome sequencing and annotation.</title>
        <authorList>
            <consortium name="The Broad Institute Genomics Platform"/>
            <consortium name="The Broad Institute Genome Sequencing Center for Infectious Disease"/>
            <person name="Wu L."/>
            <person name="Ma J."/>
        </authorList>
    </citation>
    <scope>NUCLEOTIDE SEQUENCE [LARGE SCALE GENOMIC DNA]</scope>
    <source>
        <strain evidence="4">CGMCC 1.8884</strain>
    </source>
</reference>
<reference evidence="3" key="1">
    <citation type="journal article" date="2014" name="Int. J. Syst. Evol. Microbiol.">
        <title>Complete genome of a new Firmicutes species belonging to the dominant human colonic microbiota ('Ruminococcus bicirculans') reveals two chromosomes and a selective capacity to utilize plant glucans.</title>
        <authorList>
            <consortium name="NISC Comparative Sequencing Program"/>
            <person name="Wegmann U."/>
            <person name="Louis P."/>
            <person name="Goesmann A."/>
            <person name="Henrissat B."/>
            <person name="Duncan S.H."/>
            <person name="Flint H.J."/>
        </authorList>
    </citation>
    <scope>NUCLEOTIDE SEQUENCE</scope>
    <source>
        <strain evidence="3">CGMCC 1.8884</strain>
    </source>
</reference>
<evidence type="ECO:0000313" key="3">
    <source>
        <dbReference type="EMBL" id="GGP29310.1"/>
    </source>
</evidence>
<proteinExistence type="predicted"/>
<evidence type="ECO:0000313" key="5">
    <source>
        <dbReference type="Proteomes" id="UP000652720"/>
    </source>
</evidence>
<dbReference type="EMBL" id="BMMA01000005">
    <property type="protein sequence ID" value="GGI76982.1"/>
    <property type="molecule type" value="Genomic_DNA"/>
</dbReference>
<evidence type="ECO:0000313" key="4">
    <source>
        <dbReference type="Proteomes" id="UP000630135"/>
    </source>
</evidence>
<dbReference type="RefSeq" id="WP_017869849.1">
    <property type="nucleotide sequence ID" value="NZ_BMLZ01000008.1"/>
</dbReference>
<feature type="transmembrane region" description="Helical" evidence="1">
    <location>
        <begin position="107"/>
        <end position="128"/>
    </location>
</feature>
<keyword evidence="1" id="KW-0812">Transmembrane</keyword>
<evidence type="ECO:0000256" key="1">
    <source>
        <dbReference type="SAM" id="Phobius"/>
    </source>
</evidence>
<dbReference type="GeneID" id="59163670"/>
<reference evidence="2" key="2">
    <citation type="journal article" date="2014" name="Int. J. Syst. Evol. Microbiol.">
        <title>Complete genome sequence of Corynebacterium casei LMG S-19264T (=DSM 44701T), isolated from a smear-ripened cheese.</title>
        <authorList>
            <consortium name="US DOE Joint Genome Institute (JGI-PGF)"/>
            <person name="Walter F."/>
            <person name="Albersmeier A."/>
            <person name="Kalinowski J."/>
            <person name="Ruckert C."/>
        </authorList>
    </citation>
    <scope>NUCLEOTIDE SEQUENCE</scope>
    <source>
        <strain evidence="2">CGMCC 1.8885</strain>
    </source>
</reference>
<keyword evidence="1" id="KW-1133">Transmembrane helix</keyword>
<protein>
    <recommendedName>
        <fullName evidence="6">ABC transporter permease</fullName>
    </recommendedName>
</protein>
<dbReference type="EMBL" id="BMLZ01000008">
    <property type="protein sequence ID" value="GGP29310.1"/>
    <property type="molecule type" value="Genomic_DNA"/>
</dbReference>
<feature type="transmembrane region" description="Helical" evidence="1">
    <location>
        <begin position="12"/>
        <end position="29"/>
    </location>
</feature>
<dbReference type="AlphaFoldDB" id="A0AAV4K3X7"/>
<evidence type="ECO:0008006" key="6">
    <source>
        <dbReference type="Google" id="ProtNLM"/>
    </source>
</evidence>
<evidence type="ECO:0000313" key="2">
    <source>
        <dbReference type="EMBL" id="GGI76982.1"/>
    </source>
</evidence>
<dbReference type="Proteomes" id="UP000630135">
    <property type="component" value="Unassembled WGS sequence"/>
</dbReference>
<dbReference type="Proteomes" id="UP000652720">
    <property type="component" value="Unassembled WGS sequence"/>
</dbReference>
<comment type="caution">
    <text evidence="2">The sequence shown here is derived from an EMBL/GenBank/DDBJ whole genome shotgun (WGS) entry which is preliminary data.</text>
</comment>
<reference evidence="2" key="4">
    <citation type="submission" date="2023-08" db="EMBL/GenBank/DDBJ databases">
        <authorList>
            <person name="Sun Q."/>
            <person name="Zhou Y."/>
        </authorList>
    </citation>
    <scope>NUCLEOTIDE SEQUENCE</scope>
    <source>
        <strain evidence="3">CGMCC 1.8884</strain>
        <strain evidence="2">CGMCC 1.8885</strain>
    </source>
</reference>